<dbReference type="CDD" id="cd00118">
    <property type="entry name" value="LysM"/>
    <property type="match status" value="2"/>
</dbReference>
<evidence type="ECO:0000259" key="2">
    <source>
        <dbReference type="PROSITE" id="PS50943"/>
    </source>
</evidence>
<dbReference type="InterPro" id="IPR036779">
    <property type="entry name" value="LysM_dom_sf"/>
</dbReference>
<dbReference type="EMBL" id="SDCP01000066">
    <property type="protein sequence ID" value="TCX77027.1"/>
    <property type="molecule type" value="Genomic_DNA"/>
</dbReference>
<feature type="domain" description="LysM" evidence="3">
    <location>
        <begin position="318"/>
        <end position="362"/>
    </location>
</feature>
<evidence type="ECO:0000313" key="4">
    <source>
        <dbReference type="EMBL" id="TCX77027.1"/>
    </source>
</evidence>
<organism evidence="4">
    <name type="scientific">Klebsiella pneumoniae</name>
    <dbReference type="NCBI Taxonomy" id="573"/>
    <lineage>
        <taxon>Bacteria</taxon>
        <taxon>Pseudomonadati</taxon>
        <taxon>Pseudomonadota</taxon>
        <taxon>Gammaproteobacteria</taxon>
        <taxon>Enterobacterales</taxon>
        <taxon>Enterobacteriaceae</taxon>
        <taxon>Klebsiella/Raoultella group</taxon>
        <taxon>Klebsiella</taxon>
        <taxon>Klebsiella pneumoniae complex</taxon>
    </lineage>
</organism>
<evidence type="ECO:0000256" key="1">
    <source>
        <dbReference type="SAM" id="MobiDB-lite"/>
    </source>
</evidence>
<dbReference type="Gene3D" id="3.10.350.10">
    <property type="entry name" value="LysM domain"/>
    <property type="match status" value="2"/>
</dbReference>
<feature type="region of interest" description="Disordered" evidence="1">
    <location>
        <begin position="372"/>
        <end position="396"/>
    </location>
</feature>
<dbReference type="Pfam" id="PF01476">
    <property type="entry name" value="LysM"/>
    <property type="match status" value="2"/>
</dbReference>
<name>A0A483LPQ7_KLEPN</name>
<dbReference type="SMART" id="SM00257">
    <property type="entry name" value="LysM"/>
    <property type="match status" value="2"/>
</dbReference>
<dbReference type="PANTHER" id="PTHR33734">
    <property type="entry name" value="LYSM DOMAIN-CONTAINING GPI-ANCHORED PROTEIN 2"/>
    <property type="match status" value="1"/>
</dbReference>
<comment type="caution">
    <text evidence="4">The sequence shown here is derived from an EMBL/GenBank/DDBJ whole genome shotgun (WGS) entry which is preliminary data.</text>
</comment>
<dbReference type="SUPFAM" id="SSF54106">
    <property type="entry name" value="LysM domain"/>
    <property type="match status" value="2"/>
</dbReference>
<accession>A0A483LPQ7</accession>
<dbReference type="PROSITE" id="PS50943">
    <property type="entry name" value="HTH_CROC1"/>
    <property type="match status" value="1"/>
</dbReference>
<protein>
    <submittedName>
        <fullName evidence="4">LysM peptidoglycan-binding domain-containing protein</fullName>
    </submittedName>
</protein>
<sequence length="640" mass="70569">MRFIKATYHLETKTVEYEASDGTRLLKTAGTLNWRFNNPGNIMALPDASKQKGRIGAGTVYNPKENTFAIFSSIEAGEREKCALLRRKYRNDTISEMMSQYAPETAGNDPVAYANFISSESGVAKDKKISDLNDKEFGKVVDAISKKEGGLKAGTEKWVYVTNLTVSDGSRPIANVPFKVTLGSTSYEWKTDVYGKLKTIIHTKQGMVIVVKYTNSAGKEDVVYSAVAGDETKNILLTRNFSQFSAKTLAETPKVPREKSALKPIDYIVMPGDSLSKIAERYKTNTDEIAKNNNIKDVSKIFPGQHLTIYGAKTNSPLIYIVVPGDTLAKIAAQYGVTVDELARWNNIVDLNKIYPGQSILISNDANCSKGSSPVLVSDKQAPKPQPPVSRTSPNVQSVNLDKKTLESVGSKKSDKPIALLPHDQREAPWMAIAIREVTEWHGTGEKKITDNYHNLTGSKGSLGSTAWCASFANYCLKETGYDYSRSFTKSSQFPVYDKTKFIEIKNPVYGALMVFRTYVESSDEFTGNGHVTFVYGKTSNGDIAGLGGNQGGKAYGGGTIKLSMYSTTKPTSRFSMTVRKKKETPVFQKFFKYFLPVAYKEYYSKNSAELPIVDVDDVNNNLFGFDSKTKSVKDEGGGR</sequence>
<feature type="domain" description="LysM" evidence="3">
    <location>
        <begin position="265"/>
        <end position="309"/>
    </location>
</feature>
<evidence type="ECO:0000259" key="3">
    <source>
        <dbReference type="PROSITE" id="PS51782"/>
    </source>
</evidence>
<proteinExistence type="predicted"/>
<gene>
    <name evidence="4" type="ORF">ETE99_26860</name>
</gene>
<dbReference type="InterPro" id="IPR018392">
    <property type="entry name" value="LysM"/>
</dbReference>
<dbReference type="InterPro" id="IPR001387">
    <property type="entry name" value="Cro/C1-type_HTH"/>
</dbReference>
<dbReference type="PROSITE" id="PS51782">
    <property type="entry name" value="LYSM"/>
    <property type="match status" value="2"/>
</dbReference>
<reference evidence="4" key="1">
    <citation type="submission" date="2019-01" db="EMBL/GenBank/DDBJ databases">
        <authorList>
            <person name="Lista F."/>
            <person name="Anselmo A."/>
        </authorList>
    </citation>
    <scope>NUCLEOTIDE SEQUENCE</scope>
    <source>
        <strain evidence="4">7S</strain>
    </source>
</reference>
<dbReference type="AlphaFoldDB" id="A0A483LPQ7"/>
<dbReference type="PANTHER" id="PTHR33734:SF22">
    <property type="entry name" value="MEMBRANE-BOUND LYTIC MUREIN TRANSGLYCOSYLASE D"/>
    <property type="match status" value="1"/>
</dbReference>
<feature type="domain" description="HTH cro/C1-type" evidence="2">
    <location>
        <begin position="326"/>
        <end position="342"/>
    </location>
</feature>